<comment type="caution">
    <text evidence="2">The sequence shown here is derived from an EMBL/GenBank/DDBJ whole genome shotgun (WGS) entry which is preliminary data.</text>
</comment>
<keyword evidence="3" id="KW-1185">Reference proteome</keyword>
<sequence length="69" mass="7525">MGASRAAAQRDANPTTIRLSAGVGPDQTVAYLSQDRIHLLCRRHFPKASVREDYQPVTAEELEGLGQGF</sequence>
<proteinExistence type="predicted"/>
<evidence type="ECO:0000256" key="1">
    <source>
        <dbReference type="SAM" id="MobiDB-lite"/>
    </source>
</evidence>
<reference evidence="2 3" key="1">
    <citation type="journal article" date="2019" name="Int. J. Syst. Evol. Microbiol.">
        <title>The Global Catalogue of Microorganisms (GCM) 10K type strain sequencing project: providing services to taxonomists for standard genome sequencing and annotation.</title>
        <authorList>
            <consortium name="The Broad Institute Genomics Platform"/>
            <consortium name="The Broad Institute Genome Sequencing Center for Infectious Disease"/>
            <person name="Wu L."/>
            <person name="Ma J."/>
        </authorList>
    </citation>
    <scope>NUCLEOTIDE SEQUENCE [LARGE SCALE GENOMIC DNA]</scope>
    <source>
        <strain evidence="2 3">JCM 11444</strain>
    </source>
</reference>
<organism evidence="2 3">
    <name type="scientific">Streptomyces rhizosphaericus</name>
    <dbReference type="NCBI Taxonomy" id="114699"/>
    <lineage>
        <taxon>Bacteria</taxon>
        <taxon>Bacillati</taxon>
        <taxon>Actinomycetota</taxon>
        <taxon>Actinomycetes</taxon>
        <taxon>Kitasatosporales</taxon>
        <taxon>Streptomycetaceae</taxon>
        <taxon>Streptomyces</taxon>
        <taxon>Streptomyces violaceusniger group</taxon>
    </lineage>
</organism>
<evidence type="ECO:0000313" key="3">
    <source>
        <dbReference type="Proteomes" id="UP001500418"/>
    </source>
</evidence>
<name>A0ABN1RD54_9ACTN</name>
<evidence type="ECO:0008006" key="4">
    <source>
        <dbReference type="Google" id="ProtNLM"/>
    </source>
</evidence>
<accession>A0ABN1RD54</accession>
<gene>
    <name evidence="2" type="ORF">GCM10009575_083430</name>
</gene>
<feature type="region of interest" description="Disordered" evidence="1">
    <location>
        <begin position="1"/>
        <end position="20"/>
    </location>
</feature>
<dbReference type="Proteomes" id="UP001500418">
    <property type="component" value="Unassembled WGS sequence"/>
</dbReference>
<evidence type="ECO:0000313" key="2">
    <source>
        <dbReference type="EMBL" id="GAA0955159.1"/>
    </source>
</evidence>
<dbReference type="EMBL" id="BAAAID010000089">
    <property type="protein sequence ID" value="GAA0955159.1"/>
    <property type="molecule type" value="Genomic_DNA"/>
</dbReference>
<protein>
    <recommendedName>
        <fullName evidence="4">Integrase</fullName>
    </recommendedName>
</protein>